<dbReference type="EMBL" id="BK032536">
    <property type="protein sequence ID" value="DAF46383.1"/>
    <property type="molecule type" value="Genomic_DNA"/>
</dbReference>
<evidence type="ECO:0000313" key="1">
    <source>
        <dbReference type="EMBL" id="DAF46383.1"/>
    </source>
</evidence>
<organism evidence="1">
    <name type="scientific">Podoviridae sp. ctsUe5</name>
    <dbReference type="NCBI Taxonomy" id="2827750"/>
    <lineage>
        <taxon>Viruses</taxon>
        <taxon>Duplodnaviria</taxon>
        <taxon>Heunggongvirae</taxon>
        <taxon>Uroviricota</taxon>
        <taxon>Caudoviricetes</taxon>
    </lineage>
</organism>
<sequence length="142" mass="15859">MKLLFTLSNGTPTAHLVDGETQTALPVKMCKDGLTLEVPENPTNRRWLKLATLQEKGEVILEAKEKRVLGSYTKSATPKKAWTEYLTDDELATYNDLKAKGEARKAEAEKPTPKSETEKLKERLAKLQEQYAALLAKEGKAE</sequence>
<reference evidence="1" key="1">
    <citation type="journal article" date="2021" name="Proc. Natl. Acad. Sci. U.S.A.">
        <title>A Catalog of Tens of Thousands of Viruses from Human Metagenomes Reveals Hidden Associations with Chronic Diseases.</title>
        <authorList>
            <person name="Tisza M.J."/>
            <person name="Buck C.B."/>
        </authorList>
    </citation>
    <scope>NUCLEOTIDE SEQUENCE</scope>
    <source>
        <strain evidence="1">CtsUe5</strain>
    </source>
</reference>
<proteinExistence type="predicted"/>
<protein>
    <submittedName>
        <fullName evidence="1">Uncharacterized protein</fullName>
    </submittedName>
</protein>
<name>A0A8S5S6T4_9CAUD</name>
<accession>A0A8S5S6T4</accession>